<name>A0A376CK17_9CORY</name>
<organism evidence="3 4">
    <name type="scientific">Corynebacterium pilosum</name>
    <dbReference type="NCBI Taxonomy" id="35756"/>
    <lineage>
        <taxon>Bacteria</taxon>
        <taxon>Bacillati</taxon>
        <taxon>Actinomycetota</taxon>
        <taxon>Actinomycetes</taxon>
        <taxon>Mycobacteriales</taxon>
        <taxon>Corynebacteriaceae</taxon>
        <taxon>Corynebacterium</taxon>
    </lineage>
</organism>
<evidence type="ECO:0000256" key="1">
    <source>
        <dbReference type="ARBA" id="ARBA00022737"/>
    </source>
</evidence>
<feature type="domain" description="PRD" evidence="2">
    <location>
        <begin position="63"/>
        <end position="168"/>
    </location>
</feature>
<dbReference type="RefSeq" id="WP_018582800.1">
    <property type="nucleotide sequence ID" value="NZ_LDYD01000011.1"/>
</dbReference>
<keyword evidence="1" id="KW-0677">Repeat</keyword>
<dbReference type="Pfam" id="PF00874">
    <property type="entry name" value="PRD"/>
    <property type="match status" value="2"/>
</dbReference>
<dbReference type="InterPro" id="IPR050661">
    <property type="entry name" value="BglG_antiterminators"/>
</dbReference>
<reference evidence="3 4" key="1">
    <citation type="submission" date="2018-06" db="EMBL/GenBank/DDBJ databases">
        <authorList>
            <consortium name="Pathogen Informatics"/>
            <person name="Doyle S."/>
        </authorList>
    </citation>
    <scope>NUCLEOTIDE SEQUENCE [LARGE SCALE GENOMIC DNA]</scope>
    <source>
        <strain evidence="3 4">NCTC11862</strain>
    </source>
</reference>
<dbReference type="OrthoDB" id="9813552at2"/>
<dbReference type="GO" id="GO:0006355">
    <property type="term" value="P:regulation of DNA-templated transcription"/>
    <property type="evidence" value="ECO:0007669"/>
    <property type="project" value="InterPro"/>
</dbReference>
<evidence type="ECO:0000313" key="4">
    <source>
        <dbReference type="Proteomes" id="UP000254467"/>
    </source>
</evidence>
<dbReference type="InterPro" id="IPR004341">
    <property type="entry name" value="CAT_RNA-bd_dom"/>
</dbReference>
<dbReference type="GO" id="GO:0003723">
    <property type="term" value="F:RNA binding"/>
    <property type="evidence" value="ECO:0007669"/>
    <property type="project" value="InterPro"/>
</dbReference>
<keyword evidence="4" id="KW-1185">Reference proteome</keyword>
<dbReference type="InterPro" id="IPR011608">
    <property type="entry name" value="PRD"/>
</dbReference>
<accession>A0A376CK17</accession>
<gene>
    <name evidence="3" type="primary">licT</name>
    <name evidence="3" type="ORF">NCTC11862_00612</name>
</gene>
<dbReference type="SMART" id="SM01061">
    <property type="entry name" value="CAT_RBD"/>
    <property type="match status" value="1"/>
</dbReference>
<dbReference type="AlphaFoldDB" id="A0A376CK17"/>
<dbReference type="InterPro" id="IPR036650">
    <property type="entry name" value="CAT_RNA-bd_dom_sf"/>
</dbReference>
<evidence type="ECO:0000259" key="2">
    <source>
        <dbReference type="PROSITE" id="PS51372"/>
    </source>
</evidence>
<dbReference type="PANTHER" id="PTHR30185">
    <property type="entry name" value="CRYPTIC BETA-GLUCOSIDE BGL OPERON ANTITERMINATOR"/>
    <property type="match status" value="1"/>
</dbReference>
<dbReference type="Gene3D" id="2.30.24.10">
    <property type="entry name" value="CAT RNA-binding domain"/>
    <property type="match status" value="1"/>
</dbReference>
<dbReference type="PROSITE" id="PS51372">
    <property type="entry name" value="PRD_2"/>
    <property type="match status" value="2"/>
</dbReference>
<sequence length="279" mass="30956">MHILRVFNNNVVLAKDTEEVILTGRGLGFGAHVGDEVDQARVQKVFVPADGRDPDHLGEMLAMIPGEAIATINEALVSIDAPAAFREKVTLITALADHLHGAIERQQFEHDFTYPLEAEVRHLYPRELALAQRLLEYVNRDLEQPLADSEAIAFALHFVNAGFASGDLSYTYKMTGVIQQILSVIGAFYGIELEQSSIAAARFITHMRYLFTRLASGEQLTALADPLTVQILETYPEAVQCAQQVAAIVELRFDADLNDEEIAYLTLHIERLGAQRKDN</sequence>
<evidence type="ECO:0000313" key="3">
    <source>
        <dbReference type="EMBL" id="STC68836.1"/>
    </source>
</evidence>
<dbReference type="STRING" id="35756.GCA_001044155_00078"/>
<dbReference type="InterPro" id="IPR036634">
    <property type="entry name" value="PRD_sf"/>
</dbReference>
<dbReference type="Gene3D" id="1.10.1790.10">
    <property type="entry name" value="PRD domain"/>
    <property type="match status" value="2"/>
</dbReference>
<dbReference type="EMBL" id="UFXQ01000001">
    <property type="protein sequence ID" value="STC68836.1"/>
    <property type="molecule type" value="Genomic_DNA"/>
</dbReference>
<dbReference type="SUPFAM" id="SSF63520">
    <property type="entry name" value="PTS-regulatory domain, PRD"/>
    <property type="match status" value="2"/>
</dbReference>
<dbReference type="Proteomes" id="UP000254467">
    <property type="component" value="Unassembled WGS sequence"/>
</dbReference>
<feature type="domain" description="PRD" evidence="2">
    <location>
        <begin position="169"/>
        <end position="279"/>
    </location>
</feature>
<protein>
    <submittedName>
        <fullName evidence="3">Putative transcription antiterminator</fullName>
    </submittedName>
</protein>
<dbReference type="PANTHER" id="PTHR30185:SF15">
    <property type="entry name" value="CRYPTIC BETA-GLUCOSIDE BGL OPERON ANTITERMINATOR"/>
    <property type="match status" value="1"/>
</dbReference>
<dbReference type="Pfam" id="PF03123">
    <property type="entry name" value="CAT_RBD"/>
    <property type="match status" value="1"/>
</dbReference>
<proteinExistence type="predicted"/>
<dbReference type="SUPFAM" id="SSF50151">
    <property type="entry name" value="SacY-like RNA-binding domain"/>
    <property type="match status" value="1"/>
</dbReference>